<dbReference type="EMBL" id="JAUDZG010000004">
    <property type="protein sequence ID" value="KAK3305713.1"/>
    <property type="molecule type" value="Genomic_DNA"/>
</dbReference>
<dbReference type="Pfam" id="PF10263">
    <property type="entry name" value="SprT-like"/>
    <property type="match status" value="1"/>
</dbReference>
<feature type="compositionally biased region" description="Basic residues" evidence="1">
    <location>
        <begin position="187"/>
        <end position="197"/>
    </location>
</feature>
<dbReference type="AlphaFoldDB" id="A0AAJ0GT80"/>
<reference evidence="3" key="2">
    <citation type="submission" date="2023-06" db="EMBL/GenBank/DDBJ databases">
        <authorList>
            <consortium name="Lawrence Berkeley National Laboratory"/>
            <person name="Mondo S.J."/>
            <person name="Hensen N."/>
            <person name="Bonometti L."/>
            <person name="Westerberg I."/>
            <person name="Brannstrom I.O."/>
            <person name="Guillou S."/>
            <person name="Cros-Aarteil S."/>
            <person name="Calhoun S."/>
            <person name="Haridas S."/>
            <person name="Kuo A."/>
            <person name="Pangilinan J."/>
            <person name="Riley R."/>
            <person name="Labutti K."/>
            <person name="Andreopoulos B."/>
            <person name="Lipzen A."/>
            <person name="Chen C."/>
            <person name="Yanf M."/>
            <person name="Daum C."/>
            <person name="Ng V."/>
            <person name="Clum A."/>
            <person name="Steindorff A."/>
            <person name="Ohm R."/>
            <person name="Martin F."/>
            <person name="Silar P."/>
            <person name="Natvig D."/>
            <person name="Lalanne C."/>
            <person name="Gautier V."/>
            <person name="Ament-Velasquez S.L."/>
            <person name="Kruys A."/>
            <person name="Hutchinson M.I."/>
            <person name="Powell A.J."/>
            <person name="Barry K."/>
            <person name="Miller A.N."/>
            <person name="Grigoriev I.V."/>
            <person name="Debuchy R."/>
            <person name="Gladieux P."/>
            <person name="Thoren M.H."/>
            <person name="Johannesson H."/>
        </authorList>
    </citation>
    <scope>NUCLEOTIDE SEQUENCE</scope>
    <source>
        <strain evidence="3">CBS 333.67</strain>
    </source>
</reference>
<protein>
    <submittedName>
        <fullName evidence="3">SprT-like family-domain-containing protein</fullName>
    </submittedName>
</protein>
<dbReference type="PANTHER" id="PTHR23099">
    <property type="entry name" value="TRANSCRIPTIONAL REGULATOR"/>
    <property type="match status" value="1"/>
</dbReference>
<dbReference type="PANTHER" id="PTHR23099:SF0">
    <property type="entry name" value="GERM CELL NUCLEAR ACIDIC PROTEIN"/>
    <property type="match status" value="1"/>
</dbReference>
<feature type="region of interest" description="Disordered" evidence="1">
    <location>
        <begin position="571"/>
        <end position="595"/>
    </location>
</feature>
<accession>A0AAJ0GT80</accession>
<feature type="region of interest" description="Disordered" evidence="1">
    <location>
        <begin position="1"/>
        <end position="62"/>
    </location>
</feature>
<dbReference type="InterPro" id="IPR006640">
    <property type="entry name" value="SprT-like_domain"/>
</dbReference>
<dbReference type="Pfam" id="PF17283">
    <property type="entry name" value="Zn_ribbon_SprT"/>
    <property type="match status" value="1"/>
</dbReference>
<gene>
    <name evidence="3" type="ORF">B0T15DRAFT_416481</name>
</gene>
<dbReference type="RefSeq" id="XP_062721493.1">
    <property type="nucleotide sequence ID" value="XM_062865474.1"/>
</dbReference>
<feature type="compositionally biased region" description="Polar residues" evidence="1">
    <location>
        <begin position="33"/>
        <end position="42"/>
    </location>
</feature>
<dbReference type="GO" id="GO:0006950">
    <property type="term" value="P:response to stress"/>
    <property type="evidence" value="ECO:0007669"/>
    <property type="project" value="UniProtKB-ARBA"/>
</dbReference>
<dbReference type="SMART" id="SM00731">
    <property type="entry name" value="SprT"/>
    <property type="match status" value="1"/>
</dbReference>
<sequence>MARLARPHSDRSHDDDDDEFPDVATLFRRKQQHTQVLASATESGLDKRPKSSTPGKALATVTTIRRRKLGPLTDNLLLRAWTPSSDENERDERHSSSDKENTGSRRAIVGRRTRNARPTVARASSSEDQEEDYFSAREELTITEDASIADEVFTPSDSDSDFSSYEDEDDADGQDVFEDSPPPRSPAKSKLRLKKGRKVADKSKKTDKELADATSRLRLDDLDELEGNRNKLIDSKPSGQEVTPPSTPPKSRPGLVSPRKLPRIPVTPHRPSSDMFWSQEFVDEWNDEHSPRKQLFPDATAARPRSPTKANPGTKSQTTASVKGQSDRDIKRTFEKTKHELAEQFIRELDTNITDGKLGELAASTGGIKLIWTNKLNTTAGRANWKHTTVRTRAPNGDNAAADSVEHKHFASIELAEKVIDNEHRLLNVLAHEFCHLANFMISRVTNNPHGREFKAWADKCSSAFCHRGIEVTTKHSYKIDFKYVWECVACGMEYKRHSKSIDPARHRCGSCKGELTQTKPVPRKSKAGGAPAKLSEYQTFMKEQMSVVREQNPKMSQKEIMKIVAARWAAQRSKSSTPDDGNQEVAKEVGGLSI</sequence>
<comment type="caution">
    <text evidence="3">The sequence shown here is derived from an EMBL/GenBank/DDBJ whole genome shotgun (WGS) entry which is preliminary data.</text>
</comment>
<feature type="compositionally biased region" description="Basic and acidic residues" evidence="1">
    <location>
        <begin position="90"/>
        <end position="103"/>
    </location>
</feature>
<reference evidence="3" key="1">
    <citation type="journal article" date="2023" name="Mol. Phylogenet. Evol.">
        <title>Genome-scale phylogeny and comparative genomics of the fungal order Sordariales.</title>
        <authorList>
            <person name="Hensen N."/>
            <person name="Bonometti L."/>
            <person name="Westerberg I."/>
            <person name="Brannstrom I.O."/>
            <person name="Guillou S."/>
            <person name="Cros-Aarteil S."/>
            <person name="Calhoun S."/>
            <person name="Haridas S."/>
            <person name="Kuo A."/>
            <person name="Mondo S."/>
            <person name="Pangilinan J."/>
            <person name="Riley R."/>
            <person name="LaButti K."/>
            <person name="Andreopoulos B."/>
            <person name="Lipzen A."/>
            <person name="Chen C."/>
            <person name="Yan M."/>
            <person name="Daum C."/>
            <person name="Ng V."/>
            <person name="Clum A."/>
            <person name="Steindorff A."/>
            <person name="Ohm R.A."/>
            <person name="Martin F."/>
            <person name="Silar P."/>
            <person name="Natvig D.O."/>
            <person name="Lalanne C."/>
            <person name="Gautier V."/>
            <person name="Ament-Velasquez S.L."/>
            <person name="Kruys A."/>
            <person name="Hutchinson M.I."/>
            <person name="Powell A.J."/>
            <person name="Barry K."/>
            <person name="Miller A.N."/>
            <person name="Grigoriev I.V."/>
            <person name="Debuchy R."/>
            <person name="Gladieux P."/>
            <person name="Hiltunen Thoren M."/>
            <person name="Johannesson H."/>
        </authorList>
    </citation>
    <scope>NUCLEOTIDE SEQUENCE</scope>
    <source>
        <strain evidence="3">CBS 333.67</strain>
    </source>
</reference>
<feature type="compositionally biased region" description="Basic and acidic residues" evidence="1">
    <location>
        <begin position="198"/>
        <end position="234"/>
    </location>
</feature>
<dbReference type="Gene3D" id="1.10.30.10">
    <property type="entry name" value="High mobility group box domain"/>
    <property type="match status" value="1"/>
</dbReference>
<keyword evidence="4" id="KW-1185">Reference proteome</keyword>
<name>A0AAJ0GT80_9PEZI</name>
<feature type="compositionally biased region" description="Polar residues" evidence="1">
    <location>
        <begin position="308"/>
        <end position="324"/>
    </location>
</feature>
<organism evidence="3 4">
    <name type="scientific">Chaetomium strumarium</name>
    <dbReference type="NCBI Taxonomy" id="1170767"/>
    <lineage>
        <taxon>Eukaryota</taxon>
        <taxon>Fungi</taxon>
        <taxon>Dikarya</taxon>
        <taxon>Ascomycota</taxon>
        <taxon>Pezizomycotina</taxon>
        <taxon>Sordariomycetes</taxon>
        <taxon>Sordariomycetidae</taxon>
        <taxon>Sordariales</taxon>
        <taxon>Chaetomiaceae</taxon>
        <taxon>Chaetomium</taxon>
    </lineage>
</organism>
<feature type="domain" description="SprT-like" evidence="2">
    <location>
        <begin position="347"/>
        <end position="519"/>
    </location>
</feature>
<dbReference type="GeneID" id="87884303"/>
<dbReference type="GO" id="GO:0005634">
    <property type="term" value="C:nucleus"/>
    <property type="evidence" value="ECO:0007669"/>
    <property type="project" value="TreeGrafter"/>
</dbReference>
<dbReference type="InterPro" id="IPR035240">
    <property type="entry name" value="SprT_Zn_ribbon"/>
</dbReference>
<feature type="compositionally biased region" description="Acidic residues" evidence="1">
    <location>
        <begin position="158"/>
        <end position="178"/>
    </location>
</feature>
<feature type="region of interest" description="Disordered" evidence="1">
    <location>
        <begin position="78"/>
        <end position="274"/>
    </location>
</feature>
<dbReference type="Proteomes" id="UP001273166">
    <property type="component" value="Unassembled WGS sequence"/>
</dbReference>
<dbReference type="CDD" id="cd00084">
    <property type="entry name" value="HMG-box_SF"/>
    <property type="match status" value="1"/>
</dbReference>
<evidence type="ECO:0000313" key="3">
    <source>
        <dbReference type="EMBL" id="KAK3305713.1"/>
    </source>
</evidence>
<evidence type="ECO:0000259" key="2">
    <source>
        <dbReference type="SMART" id="SM00731"/>
    </source>
</evidence>
<evidence type="ECO:0000313" key="4">
    <source>
        <dbReference type="Proteomes" id="UP001273166"/>
    </source>
</evidence>
<proteinExistence type="predicted"/>
<dbReference type="InterPro" id="IPR036910">
    <property type="entry name" value="HMG_box_dom_sf"/>
</dbReference>
<feature type="region of interest" description="Disordered" evidence="1">
    <location>
        <begin position="288"/>
        <end position="329"/>
    </location>
</feature>
<evidence type="ECO:0000256" key="1">
    <source>
        <dbReference type="SAM" id="MobiDB-lite"/>
    </source>
</evidence>
<dbReference type="SUPFAM" id="SSF47095">
    <property type="entry name" value="HMG-box"/>
    <property type="match status" value="1"/>
</dbReference>